<dbReference type="EMBL" id="JAGRYU010000005">
    <property type="protein sequence ID" value="MBU4681013.1"/>
    <property type="molecule type" value="Genomic_DNA"/>
</dbReference>
<dbReference type="Pfam" id="PF00106">
    <property type="entry name" value="adh_short"/>
    <property type="match status" value="1"/>
</dbReference>
<organism evidence="2 3">
    <name type="scientific">Cedecea davisae</name>
    <dbReference type="NCBI Taxonomy" id="158484"/>
    <lineage>
        <taxon>Bacteria</taxon>
        <taxon>Pseudomonadati</taxon>
        <taxon>Pseudomonadota</taxon>
        <taxon>Gammaproteobacteria</taxon>
        <taxon>Enterobacterales</taxon>
        <taxon>Enterobacteriaceae</taxon>
        <taxon>Cedecea</taxon>
    </lineage>
</organism>
<dbReference type="Proteomes" id="UP000686327">
    <property type="component" value="Unassembled WGS sequence"/>
</dbReference>
<dbReference type="PANTHER" id="PTHR42879">
    <property type="entry name" value="3-OXOACYL-(ACYL-CARRIER-PROTEIN) REDUCTASE"/>
    <property type="match status" value="1"/>
</dbReference>
<comment type="caution">
    <text evidence="2">The sequence shown here is derived from an EMBL/GenBank/DDBJ whole genome shotgun (WGS) entry which is preliminary data.</text>
</comment>
<keyword evidence="3" id="KW-1185">Reference proteome</keyword>
<evidence type="ECO:0000313" key="2">
    <source>
        <dbReference type="EMBL" id="MBU4681013.1"/>
    </source>
</evidence>
<evidence type="ECO:0000313" key="3">
    <source>
        <dbReference type="Proteomes" id="UP000686327"/>
    </source>
</evidence>
<dbReference type="PANTHER" id="PTHR42879:SF2">
    <property type="entry name" value="3-OXOACYL-[ACYL-CARRIER-PROTEIN] REDUCTASE FABG"/>
    <property type="match status" value="1"/>
</dbReference>
<sequence>MLKGKRALVTGGGRDFGRALSIWLAREGVHVDLCARKLADARETCAFIAAEGGSATAWECDITHKESLSRFSKQLCDDGEAIDILLLSAAQWLDGELEDNNPAEIASTIDSGLTGSILLTQALLPALRRSREADIVSIVSACGIPQFTDSIAHPAFFAAKHGLSGFTQNLAHRLAKENIRVTGLYPPDFQVTGLDKPQIVDEKMGSRLLDARSVWETIRFVLNQPRSCHISTLYFNGPTGEALAL</sequence>
<gene>
    <name evidence="2" type="ORF">KC222_03180</name>
</gene>
<dbReference type="InterPro" id="IPR050259">
    <property type="entry name" value="SDR"/>
</dbReference>
<accession>A0ABS6DCS9</accession>
<evidence type="ECO:0000256" key="1">
    <source>
        <dbReference type="ARBA" id="ARBA00006484"/>
    </source>
</evidence>
<dbReference type="InterPro" id="IPR002347">
    <property type="entry name" value="SDR_fam"/>
</dbReference>
<name>A0ABS6DCS9_9ENTR</name>
<reference evidence="3" key="2">
    <citation type="submission" date="2023-07" db="EMBL/GenBank/DDBJ databases">
        <title>Cedecea davisae an AmpC producer and its therapeutic implications.</title>
        <authorList>
            <person name="Notter J."/>
        </authorList>
    </citation>
    <scope>NUCLEOTIDE SEQUENCE [LARGE SCALE GENOMIC DNA]</scope>
    <source>
        <strain evidence="3">1</strain>
    </source>
</reference>
<protein>
    <submittedName>
        <fullName evidence="2">SDR family oxidoreductase</fullName>
    </submittedName>
</protein>
<dbReference type="RefSeq" id="WP_216374594.1">
    <property type="nucleotide sequence ID" value="NZ_JAGRYT010000007.1"/>
</dbReference>
<comment type="similarity">
    <text evidence="1">Belongs to the short-chain dehydrogenases/reductases (SDR) family.</text>
</comment>
<reference evidence="2 3" key="1">
    <citation type="submission" date="2021-04" db="EMBL/GenBank/DDBJ databases">
        <authorList>
            <person name="Seiffert S.N."/>
        </authorList>
    </citation>
    <scope>NUCLEOTIDE SEQUENCE [LARGE SCALE GENOMIC DNA]</scope>
    <source>
        <strain evidence="2 3">1</strain>
    </source>
</reference>
<dbReference type="CDD" id="cd05233">
    <property type="entry name" value="SDR_c"/>
    <property type="match status" value="1"/>
</dbReference>
<proteinExistence type="inferred from homology"/>